<dbReference type="GO" id="GO:0016810">
    <property type="term" value="F:hydrolase activity, acting on carbon-nitrogen (but not peptide) bonds"/>
    <property type="evidence" value="ECO:0007669"/>
    <property type="project" value="InterPro"/>
</dbReference>
<feature type="domain" description="NodB homology" evidence="4">
    <location>
        <begin position="199"/>
        <end position="402"/>
    </location>
</feature>
<name>A0A1G8YCV5_9EURY</name>
<dbReference type="EMBL" id="FNFE01000002">
    <property type="protein sequence ID" value="SDK00065.1"/>
    <property type="molecule type" value="Genomic_DNA"/>
</dbReference>
<evidence type="ECO:0000313" key="6">
    <source>
        <dbReference type="Proteomes" id="UP000198882"/>
    </source>
</evidence>
<reference evidence="6" key="1">
    <citation type="submission" date="2016-10" db="EMBL/GenBank/DDBJ databases">
        <authorList>
            <person name="Varghese N."/>
            <person name="Submissions S."/>
        </authorList>
    </citation>
    <scope>NUCLEOTIDE SEQUENCE [LARGE SCALE GENOMIC DNA]</scope>
    <source>
        <strain evidence="6">B4,CECT 8067,JCM 17497</strain>
    </source>
</reference>
<dbReference type="InterPro" id="IPR011330">
    <property type="entry name" value="Glyco_hydro/deAcase_b/a-brl"/>
</dbReference>
<organism evidence="5 6">
    <name type="scientific">Natronorubrum texcoconense</name>
    <dbReference type="NCBI Taxonomy" id="1095776"/>
    <lineage>
        <taxon>Archaea</taxon>
        <taxon>Methanobacteriati</taxon>
        <taxon>Methanobacteriota</taxon>
        <taxon>Stenosarchaea group</taxon>
        <taxon>Halobacteria</taxon>
        <taxon>Halobacteriales</taxon>
        <taxon>Natrialbaceae</taxon>
        <taxon>Natronorubrum</taxon>
    </lineage>
</organism>
<accession>A0A1G8YCV5</accession>
<evidence type="ECO:0000259" key="4">
    <source>
        <dbReference type="PROSITE" id="PS51677"/>
    </source>
</evidence>
<feature type="region of interest" description="Disordered" evidence="3">
    <location>
        <begin position="23"/>
        <end position="60"/>
    </location>
</feature>
<dbReference type="CDD" id="cd10970">
    <property type="entry name" value="CE4_DAC_u1_6s"/>
    <property type="match status" value="1"/>
</dbReference>
<evidence type="ECO:0000313" key="5">
    <source>
        <dbReference type="EMBL" id="SDK00065.1"/>
    </source>
</evidence>
<dbReference type="STRING" id="1095776.SAMN04515672_2097"/>
<dbReference type="PROSITE" id="PS51257">
    <property type="entry name" value="PROKAR_LIPOPROTEIN"/>
    <property type="match status" value="1"/>
</dbReference>
<comment type="subcellular location">
    <subcellularLocation>
        <location evidence="1">Secreted</location>
    </subcellularLocation>
</comment>
<dbReference type="GO" id="GO:0005576">
    <property type="term" value="C:extracellular region"/>
    <property type="evidence" value="ECO:0007669"/>
    <property type="project" value="UniProtKB-SubCell"/>
</dbReference>
<dbReference type="InterPro" id="IPR051398">
    <property type="entry name" value="Polysacch_Deacetylase"/>
</dbReference>
<proteinExistence type="predicted"/>
<dbReference type="RefSeq" id="WP_090305402.1">
    <property type="nucleotide sequence ID" value="NZ_FNFE01000002.1"/>
</dbReference>
<evidence type="ECO:0000256" key="1">
    <source>
        <dbReference type="ARBA" id="ARBA00004613"/>
    </source>
</evidence>
<dbReference type="SUPFAM" id="SSF88713">
    <property type="entry name" value="Glycoside hydrolase/deacetylase"/>
    <property type="match status" value="1"/>
</dbReference>
<evidence type="ECO:0000256" key="3">
    <source>
        <dbReference type="SAM" id="MobiDB-lite"/>
    </source>
</evidence>
<dbReference type="OrthoDB" id="10436at2157"/>
<dbReference type="InterPro" id="IPR002509">
    <property type="entry name" value="NODB_dom"/>
</dbReference>
<dbReference type="Proteomes" id="UP000198882">
    <property type="component" value="Unassembled WGS sequence"/>
</dbReference>
<evidence type="ECO:0000256" key="2">
    <source>
        <dbReference type="ARBA" id="ARBA00022729"/>
    </source>
</evidence>
<feature type="compositionally biased region" description="Acidic residues" evidence="3">
    <location>
        <begin position="28"/>
        <end position="60"/>
    </location>
</feature>
<dbReference type="PANTHER" id="PTHR34216">
    <property type="match status" value="1"/>
</dbReference>
<dbReference type="PANTHER" id="PTHR34216:SF3">
    <property type="entry name" value="POLY-BETA-1,6-N-ACETYL-D-GLUCOSAMINE N-DEACETYLASE"/>
    <property type="match status" value="1"/>
</dbReference>
<gene>
    <name evidence="5" type="ORF">SAMN04515672_2097</name>
</gene>
<keyword evidence="2" id="KW-0732">Signal</keyword>
<dbReference type="Gene3D" id="3.20.20.370">
    <property type="entry name" value="Glycoside hydrolase/deacetylase"/>
    <property type="match status" value="1"/>
</dbReference>
<dbReference type="GO" id="GO:0005975">
    <property type="term" value="P:carbohydrate metabolic process"/>
    <property type="evidence" value="ECO:0007669"/>
    <property type="project" value="InterPro"/>
</dbReference>
<dbReference type="AlphaFoldDB" id="A0A1G8YCV5"/>
<dbReference type="Pfam" id="PF01522">
    <property type="entry name" value="Polysacc_deac_1"/>
    <property type="match status" value="1"/>
</dbReference>
<sequence>MKRRTYLATATGATAATVAGCIGLGGSDTDEEADDDDETTDDGPPELEGPDEDGTLDDFDDLGAWTVVSGSMSAESDQAVAGDQSVLLETDADDQQARIVRELPEPVNCSTVNLGLAVASEETITPIIQLFDDDGNVIDYRATIHPGGLQRCNFGVARMDSGVELTEITDIHIAFLSAEDSEDRLLLDDLYAVPRPEDGQVMLQFDGGHESIESEGLPILEAYDFPATVFVPTDLVREDDDAEGDYLTEDQVEELDDAGCMIASYAANGQILDNYDEDDQAAQLVDAQEWLEDEGYENGARYFSYPAGQYDEDTLDLVADTYDVGFAGHHPVQGHVVNAARYPRLLNPDVEDAEEDLERTAKLGGITTLCYYSLEEDDTVDRLEETMDLLEDYVDEGELEVIMPDDLETEYVFDGE</sequence>
<keyword evidence="6" id="KW-1185">Reference proteome</keyword>
<protein>
    <submittedName>
        <fullName evidence="5">Peptidoglycan/xylan/chitin deacetylase, PgdA/CDA1 family</fullName>
    </submittedName>
</protein>
<dbReference type="PROSITE" id="PS51677">
    <property type="entry name" value="NODB"/>
    <property type="match status" value="1"/>
</dbReference>